<reference evidence="1 2" key="1">
    <citation type="journal article" date="2015" name="Infect. Genet. Evol.">
        <title>Genomic sequences of six botulinum neurotoxin-producing strains representing three clostridial species illustrate the mobility and diversity of botulinum neurotoxin genes.</title>
        <authorList>
            <person name="Smith T.J."/>
            <person name="Hill K.K."/>
            <person name="Xie G."/>
            <person name="Foley B.T."/>
            <person name="Williamson C.H."/>
            <person name="Foster J.T."/>
            <person name="Johnson S.L."/>
            <person name="Chertkov O."/>
            <person name="Teshima H."/>
            <person name="Gibbons H.S."/>
            <person name="Johnsky L.A."/>
            <person name="Karavis M.A."/>
            <person name="Smith L.A."/>
        </authorList>
    </citation>
    <scope>NUCLEOTIDE SEQUENCE [LARGE SCALE GENOMIC DNA]</scope>
    <source>
        <strain evidence="1">Sullivan</strain>
    </source>
</reference>
<name>A0A0A7FUX4_9CLOT</name>
<dbReference type="AlphaFoldDB" id="A0A0A7FUX4"/>
<dbReference type="RefSeq" id="WP_039312449.1">
    <property type="nucleotide sequence ID" value="NZ_CP006905.1"/>
</dbReference>
<organism evidence="1 2">
    <name type="scientific">Clostridium baratii str. Sullivan</name>
    <dbReference type="NCBI Taxonomy" id="1415775"/>
    <lineage>
        <taxon>Bacteria</taxon>
        <taxon>Bacillati</taxon>
        <taxon>Bacillota</taxon>
        <taxon>Clostridia</taxon>
        <taxon>Eubacteriales</taxon>
        <taxon>Clostridiaceae</taxon>
        <taxon>Clostridium</taxon>
    </lineage>
</organism>
<keyword evidence="2" id="KW-1185">Reference proteome</keyword>
<dbReference type="KEGG" id="cbv:U729_1174"/>
<dbReference type="eggNOG" id="ENOG5032B5T">
    <property type="taxonomic scope" value="Bacteria"/>
</dbReference>
<dbReference type="HOGENOM" id="CLU_194373_0_0_9"/>
<dbReference type="Proteomes" id="UP000030635">
    <property type="component" value="Chromosome"/>
</dbReference>
<sequence length="82" mass="9497">MQLKSNVFVKLNYKSISESKSLIIDRPGDFRHSDKYLMCAGKYDKNGWTIVFRAKNFEEAQDIVNNNPFIHNKGYSASVYTN</sequence>
<dbReference type="GeneID" id="60851695"/>
<evidence type="ECO:0000313" key="2">
    <source>
        <dbReference type="Proteomes" id="UP000030635"/>
    </source>
</evidence>
<evidence type="ECO:0000313" key="1">
    <source>
        <dbReference type="EMBL" id="AIY83402.1"/>
    </source>
</evidence>
<dbReference type="STRING" id="1561.NPD11_1827"/>
<protein>
    <recommendedName>
        <fullName evidence="3">YCII-related domain-containing protein</fullName>
    </recommendedName>
</protein>
<proteinExistence type="predicted"/>
<dbReference type="OrthoDB" id="162319at2"/>
<dbReference type="EMBL" id="CP006905">
    <property type="protein sequence ID" value="AIY83402.1"/>
    <property type="molecule type" value="Genomic_DNA"/>
</dbReference>
<gene>
    <name evidence="1" type="ORF">U729_1174</name>
</gene>
<evidence type="ECO:0008006" key="3">
    <source>
        <dbReference type="Google" id="ProtNLM"/>
    </source>
</evidence>
<accession>A0A0A7FUX4</accession>